<evidence type="ECO:0000256" key="1">
    <source>
        <dbReference type="ARBA" id="ARBA00000085"/>
    </source>
</evidence>
<evidence type="ECO:0000256" key="8">
    <source>
        <dbReference type="SAM" id="Coils"/>
    </source>
</evidence>
<dbReference type="Gene3D" id="3.30.565.10">
    <property type="entry name" value="Histidine kinase-like ATPase, C-terminal domain"/>
    <property type="match status" value="1"/>
</dbReference>
<dbReference type="GO" id="GO:0005886">
    <property type="term" value="C:plasma membrane"/>
    <property type="evidence" value="ECO:0007669"/>
    <property type="project" value="TreeGrafter"/>
</dbReference>
<dbReference type="CDD" id="cd00075">
    <property type="entry name" value="HATPase"/>
    <property type="match status" value="1"/>
</dbReference>
<feature type="domain" description="Histidine kinase" evidence="9">
    <location>
        <begin position="294"/>
        <end position="555"/>
    </location>
</feature>
<reference evidence="14" key="1">
    <citation type="journal article" date="2018" name="Genome Announc.">
        <title>Draft Genome Sequence of the Nitrogen-Fixing and Hormogonia-Inducing Cyanobacterium Nostoc cycadae Strain WK-1, Isolated from the Coralloid Roots of Cycas revoluta.</title>
        <authorList>
            <person name="Kanesaki Y."/>
            <person name="Hirose M."/>
            <person name="Hirose Y."/>
            <person name="Fujisawa T."/>
            <person name="Nakamura Y."/>
            <person name="Watanabe S."/>
            <person name="Matsunaga S."/>
            <person name="Uchida H."/>
            <person name="Murakami A."/>
        </authorList>
    </citation>
    <scope>NUCLEOTIDE SEQUENCE [LARGE SCALE GENOMIC DNA]</scope>
    <source>
        <strain evidence="14">WK-1</strain>
    </source>
</reference>
<keyword evidence="3 7" id="KW-0597">Phosphoprotein</keyword>
<feature type="coiled-coil region" evidence="8">
    <location>
        <begin position="257"/>
        <end position="284"/>
    </location>
</feature>
<dbReference type="InterPro" id="IPR000700">
    <property type="entry name" value="PAS-assoc_C"/>
</dbReference>
<evidence type="ECO:0000256" key="7">
    <source>
        <dbReference type="PROSITE-ProRule" id="PRU00169"/>
    </source>
</evidence>
<dbReference type="PANTHER" id="PTHR43047:SF72">
    <property type="entry name" value="OSMOSENSING HISTIDINE PROTEIN KINASE SLN1"/>
    <property type="match status" value="1"/>
</dbReference>
<keyword evidence="8" id="KW-0175">Coiled coil</keyword>
<dbReference type="Pfam" id="PF00989">
    <property type="entry name" value="PAS"/>
    <property type="match status" value="1"/>
</dbReference>
<evidence type="ECO:0000259" key="10">
    <source>
        <dbReference type="PROSITE" id="PS50110"/>
    </source>
</evidence>
<dbReference type="SMART" id="SM00091">
    <property type="entry name" value="PAS"/>
    <property type="match status" value="1"/>
</dbReference>
<dbReference type="InterPro" id="IPR004358">
    <property type="entry name" value="Sig_transdc_His_kin-like_C"/>
</dbReference>
<feature type="domain" description="PAS" evidence="11">
    <location>
        <begin position="137"/>
        <end position="210"/>
    </location>
</feature>
<dbReference type="InterPro" id="IPR035965">
    <property type="entry name" value="PAS-like_dom_sf"/>
</dbReference>
<dbReference type="InterPro" id="IPR001789">
    <property type="entry name" value="Sig_transdc_resp-reg_receiver"/>
</dbReference>
<feature type="domain" description="Response regulatory" evidence="10">
    <location>
        <begin position="17"/>
        <end position="132"/>
    </location>
</feature>
<name>A0A2H6LEI3_9NOSO</name>
<dbReference type="SMART" id="SM00387">
    <property type="entry name" value="HATPase_c"/>
    <property type="match status" value="1"/>
</dbReference>
<feature type="modified residue" description="4-aspartylphosphate" evidence="7">
    <location>
        <position position="67"/>
    </location>
</feature>
<dbReference type="SUPFAM" id="SSF55874">
    <property type="entry name" value="ATPase domain of HSP90 chaperone/DNA topoisomerase II/histidine kinase"/>
    <property type="match status" value="1"/>
</dbReference>
<dbReference type="InterPro" id="IPR011006">
    <property type="entry name" value="CheY-like_superfamily"/>
</dbReference>
<keyword evidence="4" id="KW-0808">Transferase</keyword>
<evidence type="ECO:0000259" key="11">
    <source>
        <dbReference type="PROSITE" id="PS50112"/>
    </source>
</evidence>
<dbReference type="SMART" id="SM00448">
    <property type="entry name" value="REC"/>
    <property type="match status" value="1"/>
</dbReference>
<sequence length="560" mass="63343">MNMMNISSDTKKTNTVQVLIVEDEYILALNLQESLESLGYIVVDIADTAEAAIAKATVLRPTLILMDIRLQGEADGIQAAEKIWHDLQIPIIYVTGHSDQSTVERATLTFPFGYILKPIREQELYVSIQTALNRYEREQFLSTVLRGMGDGVIVVDTQLHIKYINPVAETLTGWQLQEVQDQILDQVFPIIDEQTRLPVANPIRAALEQENIVYLSDRTLLITKDQKTIPIADSAAPLRDNNGKISGAVIVFRDDTQRRLTQERNLAHERARQLEIQMAEVKRLNQLKEDFLAATSHEMRTPLSNIKMAITMLENILDRRRIVQSGKPPEVNAVARYINILRSECERELNLVDDLLNMRFVDADIYPLELTSIHLQDWLPHITESFEEFAQTQQQILQIDVPPELPNIMTDLAILTRIVSELLTNACRYTPLGKLITVTAQLTTTLNYVNLQDESSDVKIPGVEIIISNFGVEISPQEQSQIFEPFYRISQNQNQDKSSIFDFNYQGLQNESALNSSTGLGLALVKKLVEYLQGTIAVTSSQGWTRFTVQLPLTLPESSD</sequence>
<keyword evidence="6" id="KW-0902">Two-component regulatory system</keyword>
<gene>
    <name evidence="13" type="ORF">NCWK1_1356</name>
</gene>
<dbReference type="GO" id="GO:0006355">
    <property type="term" value="P:regulation of DNA-templated transcription"/>
    <property type="evidence" value="ECO:0007669"/>
    <property type="project" value="InterPro"/>
</dbReference>
<dbReference type="Proteomes" id="UP000236527">
    <property type="component" value="Unassembled WGS sequence"/>
</dbReference>
<dbReference type="SUPFAM" id="SSF52172">
    <property type="entry name" value="CheY-like"/>
    <property type="match status" value="1"/>
</dbReference>
<dbReference type="AlphaFoldDB" id="A0A2H6LEI3"/>
<dbReference type="SMART" id="SM00388">
    <property type="entry name" value="HisKA"/>
    <property type="match status" value="1"/>
</dbReference>
<evidence type="ECO:0000259" key="9">
    <source>
        <dbReference type="PROSITE" id="PS50109"/>
    </source>
</evidence>
<dbReference type="PRINTS" id="PR00344">
    <property type="entry name" value="BCTRLSENSOR"/>
</dbReference>
<dbReference type="Pfam" id="PF00072">
    <property type="entry name" value="Response_reg"/>
    <property type="match status" value="1"/>
</dbReference>
<dbReference type="InterPro" id="IPR003661">
    <property type="entry name" value="HisK_dim/P_dom"/>
</dbReference>
<protein>
    <recommendedName>
        <fullName evidence="2">histidine kinase</fullName>
        <ecNumber evidence="2">2.7.13.3</ecNumber>
    </recommendedName>
</protein>
<dbReference type="Gene3D" id="3.40.50.2300">
    <property type="match status" value="1"/>
</dbReference>
<evidence type="ECO:0000313" key="14">
    <source>
        <dbReference type="Proteomes" id="UP000236527"/>
    </source>
</evidence>
<keyword evidence="14" id="KW-1185">Reference proteome</keyword>
<dbReference type="GO" id="GO:0009927">
    <property type="term" value="F:histidine phosphotransfer kinase activity"/>
    <property type="evidence" value="ECO:0007669"/>
    <property type="project" value="TreeGrafter"/>
</dbReference>
<dbReference type="EC" id="2.7.13.3" evidence="2"/>
<dbReference type="PROSITE" id="PS50112">
    <property type="entry name" value="PAS"/>
    <property type="match status" value="1"/>
</dbReference>
<evidence type="ECO:0000256" key="4">
    <source>
        <dbReference type="ARBA" id="ARBA00022679"/>
    </source>
</evidence>
<dbReference type="SUPFAM" id="SSF47384">
    <property type="entry name" value="Homodimeric domain of signal transducing histidine kinase"/>
    <property type="match status" value="1"/>
</dbReference>
<dbReference type="InterPro" id="IPR036890">
    <property type="entry name" value="HATPase_C_sf"/>
</dbReference>
<evidence type="ECO:0000256" key="2">
    <source>
        <dbReference type="ARBA" id="ARBA00012438"/>
    </source>
</evidence>
<dbReference type="Pfam" id="PF02518">
    <property type="entry name" value="HATPase_c"/>
    <property type="match status" value="1"/>
</dbReference>
<dbReference type="Gene3D" id="1.10.287.130">
    <property type="match status" value="1"/>
</dbReference>
<evidence type="ECO:0000313" key="13">
    <source>
        <dbReference type="EMBL" id="GBE91631.1"/>
    </source>
</evidence>
<dbReference type="PROSITE" id="PS50109">
    <property type="entry name" value="HIS_KIN"/>
    <property type="match status" value="1"/>
</dbReference>
<comment type="catalytic activity">
    <reaction evidence="1">
        <text>ATP + protein L-histidine = ADP + protein N-phospho-L-histidine.</text>
        <dbReference type="EC" id="2.7.13.3"/>
    </reaction>
</comment>
<dbReference type="NCBIfam" id="TIGR00229">
    <property type="entry name" value="sensory_box"/>
    <property type="match status" value="1"/>
</dbReference>
<dbReference type="PROSITE" id="PS50113">
    <property type="entry name" value="PAC"/>
    <property type="match status" value="1"/>
</dbReference>
<organism evidence="13 14">
    <name type="scientific">Nostoc cycadae WK-1</name>
    <dbReference type="NCBI Taxonomy" id="1861711"/>
    <lineage>
        <taxon>Bacteria</taxon>
        <taxon>Bacillati</taxon>
        <taxon>Cyanobacteriota</taxon>
        <taxon>Cyanophyceae</taxon>
        <taxon>Nostocales</taxon>
        <taxon>Nostocaceae</taxon>
        <taxon>Nostoc</taxon>
    </lineage>
</organism>
<dbReference type="EMBL" id="BDGE01000023">
    <property type="protein sequence ID" value="GBE91631.1"/>
    <property type="molecule type" value="Genomic_DNA"/>
</dbReference>
<evidence type="ECO:0000256" key="3">
    <source>
        <dbReference type="ARBA" id="ARBA00022553"/>
    </source>
</evidence>
<evidence type="ECO:0000256" key="6">
    <source>
        <dbReference type="ARBA" id="ARBA00023012"/>
    </source>
</evidence>
<dbReference type="Pfam" id="PF00512">
    <property type="entry name" value="HisKA"/>
    <property type="match status" value="1"/>
</dbReference>
<dbReference type="InterPro" id="IPR005467">
    <property type="entry name" value="His_kinase_dom"/>
</dbReference>
<dbReference type="CDD" id="cd00082">
    <property type="entry name" value="HisKA"/>
    <property type="match status" value="1"/>
</dbReference>
<dbReference type="Gene3D" id="3.30.450.20">
    <property type="entry name" value="PAS domain"/>
    <property type="match status" value="1"/>
</dbReference>
<accession>A0A2H6LEI3</accession>
<keyword evidence="5 13" id="KW-0418">Kinase</keyword>
<dbReference type="InterPro" id="IPR013767">
    <property type="entry name" value="PAS_fold"/>
</dbReference>
<dbReference type="InterPro" id="IPR000014">
    <property type="entry name" value="PAS"/>
</dbReference>
<feature type="domain" description="PAC" evidence="12">
    <location>
        <begin position="215"/>
        <end position="267"/>
    </location>
</feature>
<evidence type="ECO:0000256" key="5">
    <source>
        <dbReference type="ARBA" id="ARBA00022777"/>
    </source>
</evidence>
<dbReference type="SUPFAM" id="SSF55785">
    <property type="entry name" value="PYP-like sensor domain (PAS domain)"/>
    <property type="match status" value="1"/>
</dbReference>
<dbReference type="InterPro" id="IPR036097">
    <property type="entry name" value="HisK_dim/P_sf"/>
</dbReference>
<dbReference type="InterPro" id="IPR003594">
    <property type="entry name" value="HATPase_dom"/>
</dbReference>
<dbReference type="PANTHER" id="PTHR43047">
    <property type="entry name" value="TWO-COMPONENT HISTIDINE PROTEIN KINASE"/>
    <property type="match status" value="1"/>
</dbReference>
<dbReference type="CDD" id="cd00130">
    <property type="entry name" value="PAS"/>
    <property type="match status" value="1"/>
</dbReference>
<dbReference type="CDD" id="cd17534">
    <property type="entry name" value="REC_DC-like"/>
    <property type="match status" value="1"/>
</dbReference>
<dbReference type="PROSITE" id="PS50110">
    <property type="entry name" value="RESPONSE_REGULATORY"/>
    <property type="match status" value="1"/>
</dbReference>
<evidence type="ECO:0000259" key="12">
    <source>
        <dbReference type="PROSITE" id="PS50113"/>
    </source>
</evidence>
<comment type="caution">
    <text evidence="13">The sequence shown here is derived from an EMBL/GenBank/DDBJ whole genome shotgun (WGS) entry which is preliminary data.</text>
</comment>
<proteinExistence type="predicted"/>
<dbReference type="GO" id="GO:0000155">
    <property type="term" value="F:phosphorelay sensor kinase activity"/>
    <property type="evidence" value="ECO:0007669"/>
    <property type="project" value="InterPro"/>
</dbReference>